<sequence>MIHVYRTTTSVSLWLCVSTTIEN</sequence>
<protein>
    <submittedName>
        <fullName evidence="1">Uncharacterized protein</fullName>
    </submittedName>
</protein>
<accession>A0A0E9U937</accession>
<dbReference type="EMBL" id="GBXM01046872">
    <property type="protein sequence ID" value="JAH61705.1"/>
    <property type="molecule type" value="Transcribed_RNA"/>
</dbReference>
<name>A0A0E9U937_ANGAN</name>
<reference evidence="1" key="2">
    <citation type="journal article" date="2015" name="Fish Shellfish Immunol.">
        <title>Early steps in the European eel (Anguilla anguilla)-Vibrio vulnificus interaction in the gills: Role of the RtxA13 toxin.</title>
        <authorList>
            <person name="Callol A."/>
            <person name="Pajuelo D."/>
            <person name="Ebbesson L."/>
            <person name="Teles M."/>
            <person name="MacKenzie S."/>
            <person name="Amaro C."/>
        </authorList>
    </citation>
    <scope>NUCLEOTIDE SEQUENCE</scope>
</reference>
<proteinExistence type="predicted"/>
<dbReference type="AlphaFoldDB" id="A0A0E9U937"/>
<organism evidence="1">
    <name type="scientific">Anguilla anguilla</name>
    <name type="common">European freshwater eel</name>
    <name type="synonym">Muraena anguilla</name>
    <dbReference type="NCBI Taxonomy" id="7936"/>
    <lineage>
        <taxon>Eukaryota</taxon>
        <taxon>Metazoa</taxon>
        <taxon>Chordata</taxon>
        <taxon>Craniata</taxon>
        <taxon>Vertebrata</taxon>
        <taxon>Euteleostomi</taxon>
        <taxon>Actinopterygii</taxon>
        <taxon>Neopterygii</taxon>
        <taxon>Teleostei</taxon>
        <taxon>Anguilliformes</taxon>
        <taxon>Anguillidae</taxon>
        <taxon>Anguilla</taxon>
    </lineage>
</organism>
<reference evidence="1" key="1">
    <citation type="submission" date="2014-11" db="EMBL/GenBank/DDBJ databases">
        <authorList>
            <person name="Amaro Gonzalez C."/>
        </authorList>
    </citation>
    <scope>NUCLEOTIDE SEQUENCE</scope>
</reference>
<evidence type="ECO:0000313" key="1">
    <source>
        <dbReference type="EMBL" id="JAH61705.1"/>
    </source>
</evidence>